<dbReference type="InterPro" id="IPR001610">
    <property type="entry name" value="PAC"/>
</dbReference>
<evidence type="ECO:0000256" key="2">
    <source>
        <dbReference type="ARBA" id="ARBA00022643"/>
    </source>
</evidence>
<dbReference type="PANTHER" id="PTHR47429:SF2">
    <property type="entry name" value="PROTEIN TWIN LOV 1"/>
    <property type="match status" value="1"/>
</dbReference>
<feature type="domain" description="PAC" evidence="6">
    <location>
        <begin position="369"/>
        <end position="423"/>
    </location>
</feature>
<dbReference type="Proteomes" id="UP001597092">
    <property type="component" value="Unassembled WGS sequence"/>
</dbReference>
<name>A0ABD6DWH8_9EURY</name>
<feature type="domain" description="PAC" evidence="6">
    <location>
        <begin position="247"/>
        <end position="298"/>
    </location>
</feature>
<dbReference type="SMART" id="SM00387">
    <property type="entry name" value="HATPase_c"/>
    <property type="match status" value="1"/>
</dbReference>
<evidence type="ECO:0000313" key="8">
    <source>
        <dbReference type="Proteomes" id="UP001597092"/>
    </source>
</evidence>
<keyword evidence="8" id="KW-1185">Reference proteome</keyword>
<reference evidence="7 8" key="1">
    <citation type="journal article" date="2019" name="Int. J. Syst. Evol. Microbiol.">
        <title>The Global Catalogue of Microorganisms (GCM) 10K type strain sequencing project: providing services to taxonomists for standard genome sequencing and annotation.</title>
        <authorList>
            <consortium name="The Broad Institute Genomics Platform"/>
            <consortium name="The Broad Institute Genome Sequencing Center for Infectious Disease"/>
            <person name="Wu L."/>
            <person name="Ma J."/>
        </authorList>
    </citation>
    <scope>NUCLEOTIDE SEQUENCE [LARGE SCALE GENOMIC DNA]</scope>
    <source>
        <strain evidence="7 8">CGMCC 1.10387</strain>
    </source>
</reference>
<dbReference type="AlphaFoldDB" id="A0ABD6DWH8"/>
<feature type="domain" description="PAS" evidence="5">
    <location>
        <begin position="174"/>
        <end position="244"/>
    </location>
</feature>
<dbReference type="InterPro" id="IPR000700">
    <property type="entry name" value="PAS-assoc_C"/>
</dbReference>
<keyword evidence="1" id="KW-0285">Flavoprotein</keyword>
<dbReference type="PANTHER" id="PTHR47429">
    <property type="entry name" value="PROTEIN TWIN LOV 1"/>
    <property type="match status" value="1"/>
</dbReference>
<sequence length="651" mass="72399">MAVRSPREQLYEVFADTSRETADKIEAALEVGTDYLEIPIGFFTRIDDGTQEVVHAAGGHHLIQPGESCPLRDAYCRRTIEIDAPLAVQDVSDSQIHQRAVDTFGLGAYIGAKVTVDDELYGTVCFADYDQREEPFSEAEELFLELLANLVGSALERRAYQQDLRDRNERLEREKQRFQGIAENSFDILFRVGADARFTYVSSAVERVLSYRPEELVGEYFQEFMTDAAAETGPAAYSRVVDGEPVESLELDFLDRSGEVVVLEVNATPTTTDGEIDGIQGVGRDVTARKERQRELEMKTRAIDEAAVGISLADMQRPDEPLVYINEGFERLTGYAASAVLGRNCRFLQGEQTDPEAVASLREAIGDETTASVELVNYRRDGTPFWNRVQLSPVFDDDGRLTHYLGFQNDVTERKRTAQLIRLLNRVLRHNLRNDMTVLSGTGRLLRDGDADDVAALGERIERISTALVELSEHARRLERYARRDREPRRLDPRELTAEVVEAHRETVPNVSIDVDVRTERAICAGRELREGLSELVENAIKHNPTAEPRVRISVVDDGELIEVVVADDGPGITEMEADVVSTGRETPLEHGSGLGLWLVNWIVTRYGGSFQIDADGPDGNGGTTATVRLPALGPDDAVADAERGPTLLFF</sequence>
<dbReference type="SMART" id="SM00086">
    <property type="entry name" value="PAC"/>
    <property type="match status" value="2"/>
</dbReference>
<dbReference type="Gene3D" id="3.30.450.20">
    <property type="entry name" value="PAS domain"/>
    <property type="match status" value="2"/>
</dbReference>
<evidence type="ECO:0000256" key="1">
    <source>
        <dbReference type="ARBA" id="ARBA00022630"/>
    </source>
</evidence>
<feature type="domain" description="Histidine kinase" evidence="4">
    <location>
        <begin position="427"/>
        <end position="634"/>
    </location>
</feature>
<gene>
    <name evidence="7" type="ORF">ACFSAS_08365</name>
</gene>
<evidence type="ECO:0000259" key="6">
    <source>
        <dbReference type="PROSITE" id="PS50113"/>
    </source>
</evidence>
<dbReference type="SUPFAM" id="SSF55785">
    <property type="entry name" value="PYP-like sensor domain (PAS domain)"/>
    <property type="match status" value="2"/>
</dbReference>
<dbReference type="SMART" id="SM00065">
    <property type="entry name" value="GAF"/>
    <property type="match status" value="1"/>
</dbReference>
<evidence type="ECO:0000256" key="3">
    <source>
        <dbReference type="ARBA" id="ARBA00022991"/>
    </source>
</evidence>
<accession>A0ABD6DWH8</accession>
<dbReference type="SUPFAM" id="SSF55781">
    <property type="entry name" value="GAF domain-like"/>
    <property type="match status" value="1"/>
</dbReference>
<dbReference type="SUPFAM" id="SSF55874">
    <property type="entry name" value="ATPase domain of HSP90 chaperone/DNA topoisomerase II/histidine kinase"/>
    <property type="match status" value="1"/>
</dbReference>
<dbReference type="InterPro" id="IPR000014">
    <property type="entry name" value="PAS"/>
</dbReference>
<dbReference type="PRINTS" id="PR00344">
    <property type="entry name" value="BCTRLSENSOR"/>
</dbReference>
<dbReference type="Gene3D" id="3.30.565.10">
    <property type="entry name" value="Histidine kinase-like ATPase, C-terminal domain"/>
    <property type="match status" value="1"/>
</dbReference>
<keyword evidence="2" id="KW-0288">FMN</keyword>
<evidence type="ECO:0000313" key="7">
    <source>
        <dbReference type="EMBL" id="MFD1685622.1"/>
    </source>
</evidence>
<dbReference type="Pfam" id="PF01590">
    <property type="entry name" value="GAF"/>
    <property type="match status" value="1"/>
</dbReference>
<keyword evidence="3" id="KW-0157">Chromophore</keyword>
<dbReference type="InterPro" id="IPR003594">
    <property type="entry name" value="HATPase_dom"/>
</dbReference>
<dbReference type="EMBL" id="JBHUDP010000002">
    <property type="protein sequence ID" value="MFD1685622.1"/>
    <property type="molecule type" value="Genomic_DNA"/>
</dbReference>
<dbReference type="NCBIfam" id="TIGR00229">
    <property type="entry name" value="sensory_box"/>
    <property type="match status" value="2"/>
</dbReference>
<dbReference type="Pfam" id="PF02518">
    <property type="entry name" value="HATPase_c"/>
    <property type="match status" value="1"/>
</dbReference>
<evidence type="ECO:0000259" key="4">
    <source>
        <dbReference type="PROSITE" id="PS50109"/>
    </source>
</evidence>
<dbReference type="SMART" id="SM00091">
    <property type="entry name" value="PAS"/>
    <property type="match status" value="2"/>
</dbReference>
<dbReference type="InterPro" id="IPR036890">
    <property type="entry name" value="HATPase_C_sf"/>
</dbReference>
<dbReference type="PROSITE" id="PS50109">
    <property type="entry name" value="HIS_KIN"/>
    <property type="match status" value="1"/>
</dbReference>
<dbReference type="Gene3D" id="3.30.450.40">
    <property type="match status" value="1"/>
</dbReference>
<comment type="caution">
    <text evidence="7">The sequence shown here is derived from an EMBL/GenBank/DDBJ whole genome shotgun (WGS) entry which is preliminary data.</text>
</comment>
<dbReference type="Pfam" id="PF08448">
    <property type="entry name" value="PAS_4"/>
    <property type="match status" value="1"/>
</dbReference>
<dbReference type="InterPro" id="IPR035965">
    <property type="entry name" value="PAS-like_dom_sf"/>
</dbReference>
<dbReference type="InterPro" id="IPR029016">
    <property type="entry name" value="GAF-like_dom_sf"/>
</dbReference>
<dbReference type="CDD" id="cd00130">
    <property type="entry name" value="PAS"/>
    <property type="match status" value="2"/>
</dbReference>
<dbReference type="InterPro" id="IPR003018">
    <property type="entry name" value="GAF"/>
</dbReference>
<dbReference type="PROSITE" id="PS50112">
    <property type="entry name" value="PAS"/>
    <property type="match status" value="2"/>
</dbReference>
<proteinExistence type="predicted"/>
<dbReference type="Pfam" id="PF13426">
    <property type="entry name" value="PAS_9"/>
    <property type="match status" value="1"/>
</dbReference>
<dbReference type="RefSeq" id="WP_390282017.1">
    <property type="nucleotide sequence ID" value="NZ_JBHUDP010000002.1"/>
</dbReference>
<dbReference type="InterPro" id="IPR005467">
    <property type="entry name" value="His_kinase_dom"/>
</dbReference>
<protein>
    <submittedName>
        <fullName evidence="7">PAS domain S-box protein</fullName>
    </submittedName>
</protein>
<organism evidence="7 8">
    <name type="scientific">Halobellus litoreus</name>
    <dbReference type="NCBI Taxonomy" id="755310"/>
    <lineage>
        <taxon>Archaea</taxon>
        <taxon>Methanobacteriati</taxon>
        <taxon>Methanobacteriota</taxon>
        <taxon>Stenosarchaea group</taxon>
        <taxon>Halobacteria</taxon>
        <taxon>Halobacteriales</taxon>
        <taxon>Haloferacaceae</taxon>
        <taxon>Halobellus</taxon>
    </lineage>
</organism>
<feature type="domain" description="PAS" evidence="5">
    <location>
        <begin position="295"/>
        <end position="372"/>
    </location>
</feature>
<dbReference type="InterPro" id="IPR004358">
    <property type="entry name" value="Sig_transdc_His_kin-like_C"/>
</dbReference>
<dbReference type="InterPro" id="IPR013656">
    <property type="entry name" value="PAS_4"/>
</dbReference>
<evidence type="ECO:0000259" key="5">
    <source>
        <dbReference type="PROSITE" id="PS50112"/>
    </source>
</evidence>
<dbReference type="PROSITE" id="PS50113">
    <property type="entry name" value="PAC"/>
    <property type="match status" value="2"/>
</dbReference>